<accession>A0A975T5A0</accession>
<dbReference type="EMBL" id="CP021056">
    <property type="protein sequence ID" value="QXE22329.1"/>
    <property type="molecule type" value="Genomic_DNA"/>
</dbReference>
<name>A0A975T5A0_9NOST</name>
<dbReference type="AlphaFoldDB" id="A0A975T5A0"/>
<keyword evidence="2" id="KW-1185">Reference proteome</keyword>
<evidence type="ECO:0000313" key="1">
    <source>
        <dbReference type="EMBL" id="QXE22329.1"/>
    </source>
</evidence>
<dbReference type="RefSeq" id="WP_190604129.1">
    <property type="nucleotide sequence ID" value="NZ_CP021056.1"/>
</dbReference>
<proteinExistence type="predicted"/>
<sequence length="80" mass="8749">METNKKNHNHQLEINDLIDEAINNAIARRQEALESAEILSDAEAKSVTGGALINPIILGYIFKPPITIGLIANIPIVKTF</sequence>
<dbReference type="KEGG" id="rsin:B6N60_01012"/>
<evidence type="ECO:0000313" key="2">
    <source>
        <dbReference type="Proteomes" id="UP000683511"/>
    </source>
</evidence>
<organism evidence="1 2">
    <name type="scientific">Richelia sinica FACHB-800</name>
    <dbReference type="NCBI Taxonomy" id="1357546"/>
    <lineage>
        <taxon>Bacteria</taxon>
        <taxon>Bacillati</taxon>
        <taxon>Cyanobacteriota</taxon>
        <taxon>Cyanophyceae</taxon>
        <taxon>Nostocales</taxon>
        <taxon>Nostocaceae</taxon>
        <taxon>Richelia</taxon>
    </lineage>
</organism>
<gene>
    <name evidence="1" type="ORF">B6N60_01012</name>
</gene>
<dbReference type="Proteomes" id="UP000683511">
    <property type="component" value="Chromosome"/>
</dbReference>
<protein>
    <submittedName>
        <fullName evidence="1">Uncharacterized protein</fullName>
    </submittedName>
</protein>
<reference evidence="1" key="1">
    <citation type="submission" date="2017-04" db="EMBL/GenBank/DDBJ databases">
        <title>Genome deletions in a multicellular cyanobacterial endosymbiont for morphological adaptation in marine diatoms.</title>
        <authorList>
            <person name="Wang Y."/>
            <person name="Gao H."/>
            <person name="Li R."/>
            <person name="Xu X."/>
        </authorList>
    </citation>
    <scope>NUCLEOTIDE SEQUENCE</scope>
    <source>
        <strain evidence="1">FACHB 800</strain>
    </source>
</reference>